<feature type="compositionally biased region" description="Basic and acidic residues" evidence="4">
    <location>
        <begin position="207"/>
        <end position="216"/>
    </location>
</feature>
<evidence type="ECO:0000256" key="2">
    <source>
        <dbReference type="ARBA" id="ARBA00019325"/>
    </source>
</evidence>
<sequence length="216" mass="24608">MTKLKYPSFVDRYFTKYYFRNKEAKDEDLCILAHSNKICLLTLSPMHKALSEGPIKSVSYEFNGRNLVEDVKSVHGKKKLDSIKTHPYRIICHIVSGNNTTYKIRCGIQGKLLEVNENLLKNPTILNTKHGSEGYIGIVLHSNNKEVGSAKELLTQQQYDEINLKEDEDGHQNENKNIKEENLGIDQDSDVKESIDGSEGLNDSNEPELKRVKVEE</sequence>
<dbReference type="Gene3D" id="2.40.50.100">
    <property type="match status" value="1"/>
</dbReference>
<evidence type="ECO:0000313" key="5">
    <source>
        <dbReference type="EnsemblMetazoa" id="CLYHEMP022983.1"/>
    </source>
</evidence>
<dbReference type="InterPro" id="IPR011053">
    <property type="entry name" value="Single_hybrid_motif"/>
</dbReference>
<dbReference type="AlphaFoldDB" id="A0A7M6DQN9"/>
<evidence type="ECO:0000256" key="4">
    <source>
        <dbReference type="SAM" id="MobiDB-lite"/>
    </source>
</evidence>
<feature type="region of interest" description="Disordered" evidence="4">
    <location>
        <begin position="166"/>
        <end position="216"/>
    </location>
</feature>
<dbReference type="RefSeq" id="XP_066936898.1">
    <property type="nucleotide sequence ID" value="XM_067080797.1"/>
</dbReference>
<protein>
    <recommendedName>
        <fullName evidence="2">Protein Abitram</fullName>
    </recommendedName>
    <alternativeName>
        <fullName evidence="3">Actin-binding transcription modulator</fullName>
    </alternativeName>
</protein>
<evidence type="ECO:0000313" key="6">
    <source>
        <dbReference type="Proteomes" id="UP000594262"/>
    </source>
</evidence>
<dbReference type="OrthoDB" id="4215474at2759"/>
<dbReference type="PANTHER" id="PTHR13651:SF0">
    <property type="entry name" value="PROTEIN ABITRAM"/>
    <property type="match status" value="1"/>
</dbReference>
<dbReference type="PANTHER" id="PTHR13651">
    <property type="entry name" value="PROTEIN ABITRAM"/>
    <property type="match status" value="1"/>
</dbReference>
<dbReference type="GO" id="GO:0048813">
    <property type="term" value="P:dendrite morphogenesis"/>
    <property type="evidence" value="ECO:0007669"/>
    <property type="project" value="TreeGrafter"/>
</dbReference>
<dbReference type="GO" id="GO:0051489">
    <property type="term" value="P:regulation of filopodium assembly"/>
    <property type="evidence" value="ECO:0007669"/>
    <property type="project" value="TreeGrafter"/>
</dbReference>
<evidence type="ECO:0000256" key="3">
    <source>
        <dbReference type="ARBA" id="ARBA00030463"/>
    </source>
</evidence>
<organism evidence="5 6">
    <name type="scientific">Clytia hemisphaerica</name>
    <dbReference type="NCBI Taxonomy" id="252671"/>
    <lineage>
        <taxon>Eukaryota</taxon>
        <taxon>Metazoa</taxon>
        <taxon>Cnidaria</taxon>
        <taxon>Hydrozoa</taxon>
        <taxon>Hydroidolina</taxon>
        <taxon>Leptothecata</taxon>
        <taxon>Obeliida</taxon>
        <taxon>Clytiidae</taxon>
        <taxon>Clytia</taxon>
    </lineage>
</organism>
<reference evidence="5" key="1">
    <citation type="submission" date="2021-01" db="UniProtKB">
        <authorList>
            <consortium name="EnsemblMetazoa"/>
        </authorList>
    </citation>
    <scope>IDENTIFICATION</scope>
</reference>
<keyword evidence="6" id="KW-1185">Reference proteome</keyword>
<evidence type="ECO:0000256" key="1">
    <source>
        <dbReference type="ARBA" id="ARBA00010764"/>
    </source>
</evidence>
<dbReference type="Pfam" id="PF01597">
    <property type="entry name" value="GCV_H"/>
    <property type="match status" value="1"/>
</dbReference>
<dbReference type="GO" id="GO:0030027">
    <property type="term" value="C:lamellipodium"/>
    <property type="evidence" value="ECO:0007669"/>
    <property type="project" value="TreeGrafter"/>
</dbReference>
<dbReference type="Proteomes" id="UP000594262">
    <property type="component" value="Unplaced"/>
</dbReference>
<dbReference type="EnsemblMetazoa" id="CLYHEMT022983.1">
    <property type="protein sequence ID" value="CLYHEMP022983.1"/>
    <property type="gene ID" value="CLYHEMG022983"/>
</dbReference>
<dbReference type="GO" id="GO:0005634">
    <property type="term" value="C:nucleus"/>
    <property type="evidence" value="ECO:0007669"/>
    <property type="project" value="TreeGrafter"/>
</dbReference>
<dbReference type="SUPFAM" id="SSF51230">
    <property type="entry name" value="Single hybrid motif"/>
    <property type="match status" value="1"/>
</dbReference>
<feature type="compositionally biased region" description="Basic and acidic residues" evidence="4">
    <location>
        <begin position="166"/>
        <end position="182"/>
    </location>
</feature>
<dbReference type="GO" id="GO:0032433">
    <property type="term" value="C:filopodium tip"/>
    <property type="evidence" value="ECO:0007669"/>
    <property type="project" value="TreeGrafter"/>
</dbReference>
<accession>A0A7M6DQN9</accession>
<dbReference type="GO" id="GO:0003785">
    <property type="term" value="F:actin monomer binding"/>
    <property type="evidence" value="ECO:0007669"/>
    <property type="project" value="TreeGrafter"/>
</dbReference>
<proteinExistence type="inferred from homology"/>
<dbReference type="GO" id="GO:0051015">
    <property type="term" value="F:actin filament binding"/>
    <property type="evidence" value="ECO:0007669"/>
    <property type="project" value="TreeGrafter"/>
</dbReference>
<comment type="similarity">
    <text evidence="1">Belongs to the ABITRAM family.</text>
</comment>
<dbReference type="GeneID" id="136824824"/>
<dbReference type="GO" id="GO:0030833">
    <property type="term" value="P:regulation of actin filament polymerization"/>
    <property type="evidence" value="ECO:0007669"/>
    <property type="project" value="TreeGrafter"/>
</dbReference>
<dbReference type="InterPro" id="IPR033753">
    <property type="entry name" value="GCV_H/Fam206"/>
</dbReference>
<dbReference type="InterPro" id="IPR039169">
    <property type="entry name" value="Abitram"/>
</dbReference>
<dbReference type="GO" id="GO:0030425">
    <property type="term" value="C:dendrite"/>
    <property type="evidence" value="ECO:0007669"/>
    <property type="project" value="TreeGrafter"/>
</dbReference>
<name>A0A7M6DQN9_9CNID</name>